<dbReference type="CDD" id="cd18795">
    <property type="entry name" value="SF2_C_Ski2"/>
    <property type="match status" value="1"/>
</dbReference>
<dbReference type="SMART" id="SM00490">
    <property type="entry name" value="HELICc"/>
    <property type="match status" value="1"/>
</dbReference>
<evidence type="ECO:0000313" key="9">
    <source>
        <dbReference type="EMBL" id="CAJ1398033.1"/>
    </source>
</evidence>
<dbReference type="InterPro" id="IPR050699">
    <property type="entry name" value="RNA-DNA_Helicase"/>
</dbReference>
<dbReference type="Pfam" id="PF00270">
    <property type="entry name" value="DEAD"/>
    <property type="match status" value="1"/>
</dbReference>
<dbReference type="Pfam" id="PF13087">
    <property type="entry name" value="AAA_12"/>
    <property type="match status" value="1"/>
</dbReference>
<dbReference type="Proteomes" id="UP001178507">
    <property type="component" value="Unassembled WGS sequence"/>
</dbReference>
<dbReference type="PANTHER" id="PTHR12131">
    <property type="entry name" value="ATP-DEPENDENT RNA AND DNA HELICASE"/>
    <property type="match status" value="1"/>
</dbReference>
<dbReference type="GO" id="GO:0005694">
    <property type="term" value="C:chromosome"/>
    <property type="evidence" value="ECO:0007669"/>
    <property type="project" value="UniProtKB-ARBA"/>
</dbReference>
<feature type="domain" description="Helicase ATP-binding" evidence="7">
    <location>
        <begin position="65"/>
        <end position="241"/>
    </location>
</feature>
<dbReference type="SMART" id="SM01142">
    <property type="entry name" value="DSHCT"/>
    <property type="match status" value="1"/>
</dbReference>
<name>A0AA36NDA5_9DINO</name>
<dbReference type="InterPro" id="IPR014001">
    <property type="entry name" value="Helicase_ATP-bd"/>
</dbReference>
<sequence length="2614" mass="290069">MTPPELAADLSAALEVEILADRLRTSEELHVRIRPAESPPAEGAIWEAEGPDQHLEYDWFQRAAFACVERGESVLVAAPTSAGKTAVARKAIHQCIASGTRCVYTAPIKALSNEKFSEFVQEFSPDRVALLTGDARAGNPETAHVVVMTTEVLVSLLHSARLEDPDPGPEGGEARPPGLIRSLSCAVFDEIHYIADEERGTAWEEAIVLLERHVQLVGLSATVPNFCELAGWVAQTRHLPCHGIYSRRRPVPLVHGVVCCPFDGSSPVEVTKRGRFMQRAYEAAVQRLPEVRTPVEVSRADRGRDLVALVQACRNGQLPLIVFSFSRRESAEMARQLAPAVRLKPGARRLIDDTVREVIQKHLQEPDRQLQSVRECHFLLSRGVGVHHGGLLPVLREITEKLFKDGLVRVLCTTETFAVGVNMPSRSVVFNWPADHEFQKYDGMEQRNILVAEYMQMAGRAGRRNQDKRGNAWNVITRRHPSQRLRALMIGGNIERVESKFRLSWPLMLRCLRSGGSGVLQLLLTQSFRQFLSKMANASVFESELEPKMQVLRAEGLAEGAGLKELGSAAAYIQVAHPALLCFRMLKTDFRALLRADALPTFVAFLSSFANDLEEEEEVATADRFGPYWQWCEDQVPQISETLRACGVMDEVSLGQLRRRAGFVQATYLWMQKENFERCSDAAGGAEYDGILARVLKRTSLLLKQLEMAMALLGLAEQEALLQQARGMLSRGGAAYQSLPFLDSIYLAIAFEPDTLDVSLLRRQQRPCPYPVGAKVELAPSEIGFSHFSISARFKPERGAPAMSIAETLQELLDGKDPESIPEMPVFWTDNQFWTLANRRLATFRLFQQRCGDAARSAKVKVRVAGPEEAEEWGFWWRWTTGLWRGRRAVLRNTSEMIGRTAEETTFRALSSSQDVGEVFAETGYERCPARPRDMCHEEADEMDDTENDTGGGAMGEEEALEMEDFSVALDQQQVSRFLINRELDCTDCAEKPRSSYSVSRPATSRDLIWSAGSDACELSVEDPIPEKFENIHQYLRSFALPMLEELREGLGAALDPAQLNLQQAEAARLHSFQAAKDSKMMGLPPKPAWFKVASSEILLVLTPTGQPCKAARWAPGQMCLLYEEGALQDALALGGGDESADRAPAVQAKPGGCCRFGMIHTTPKSKHALVLVSQRKDLPKVTEREERRVRYQNARDRRADVEVQKGPDGRSTAVRVQQDGAAWRQGLRVGMACKVRRKAKDEEGESDSEEEAQLQAPDAAASAVIFEGKLRLWRLAKLEANVMAQLRVAQAMADPEGHQPIFWQREISGQPDHAASAFGRMAEQKCQAMGEEEFTLEAALNESQEQAVRKLVRCSHGVQLVQGPPGTGKTHTLSVLLQQCALLALGSSSAPGTTPALGDVPSQPPEPRSASGDDGNERSQLKGAQQANRCLVCAPTNIAVQELLLRLLDRLEPSLRSQVALVATEERANVAWGEEVSPASSVLLDHRKKRVKRVARFWLGEGYDTRRQPKPFLRQVPWLWRCASPVAALLSEPGLAFGQCHAAGGSGTEVLCFVRQQLAELRAIILGQLDRLEQEVAFKAREFEPSFASKKETEERGAEGSIFSKLEALRNCLQHLAQLLQATLALWRVQRPPAGAAFASSEPPPSTGAGSAEPGAAAPEGGQYSFSMAERQRAYECVIWAAEDRKRLEELAELLSLEALPPGGRGQAAREAQEEATQKFAKAAKKLRVLVHPDKAHPEMKDMACLASQHIDPALAALRQHLKFREAKGQPTVPRAPQEPSFPAGKVVLHELLSCLDAATQKKLEEVLEVHQELQTACLMVRTCRSDKLKSALLRRCALIFCTLTVAGRRTVAVQQVPTLLLDEACQACEAETLTAMRHTVQRMFLVGDPRQLPATVASTAAKSAGYARSMFERLEQLGTETSLLEIQYRMEEPILRWSNESFYADRIQTSACVLRRKDVAPATVKAHPKLQHRLGPFRLFDTRHEGWKEEQVRFSFRNQGEADFVMRLIHDFIQHCDREVTIGIITPYRAQVELLKELLDTKAEPRVRNCTIVATVDGFQGNERDVIVISTVRSGGSIGFNGDERRLNVAVTRAKHRAWIVGDMETLYAAQSKGNVWRDLLAFAWARGWVLPALTEKPLAPPPRKLPRARPERWWSPLMRQEWEEQRPLGWMRSLERPDFGRHPYCSLCEKLAEDGHLESKQHRGNKRRERQVMTLTRPVKGFFVSLPNEPPGGFSLTSTRKGLRVAQIEANSGLSHWNEWVAEIFQVNCGSRVLEVEGLVGDQAAARVARPETDAEGSAAQLRMTVADDGDESESSEDVSGSDLPEPESEAAPGREASPWAGYAAAEGGERFPPPERHAPAPALGGPGFPWQALYDGTKARRCKGLDSEELCKFYHRGEVVVQLADWEELEDGMLRMPIRPPSTDAEAEAAWVTLDATRCGGRLVFKPLFSDTRGSLWRRCVEKKVVLRAEPGLGSKVLGDLQEQVVQQVGRCVPLDDGVVRMQLEHGWVTLDARPGGGPLFFHLLLLATDRARWRALAPAWLRKSCEVSSERCGKVSAGQILEQLGPWQRTGEEGLVRMPISRPGPEGGVAWVTLLKYPDLPSFELVEVF</sequence>
<dbReference type="PROSITE" id="PS51192">
    <property type="entry name" value="HELICASE_ATP_BIND_1"/>
    <property type="match status" value="1"/>
</dbReference>
<keyword evidence="4" id="KW-0067">ATP-binding</keyword>
<dbReference type="InterPro" id="IPR001650">
    <property type="entry name" value="Helicase_C-like"/>
</dbReference>
<keyword evidence="3" id="KW-0347">Helicase</keyword>
<dbReference type="InterPro" id="IPR027417">
    <property type="entry name" value="P-loop_NTPase"/>
</dbReference>
<feature type="region of interest" description="Disordered" evidence="6">
    <location>
        <begin position="1636"/>
        <end position="1663"/>
    </location>
</feature>
<evidence type="ECO:0000259" key="7">
    <source>
        <dbReference type="PROSITE" id="PS51192"/>
    </source>
</evidence>
<dbReference type="SMART" id="SM00487">
    <property type="entry name" value="DEXDc"/>
    <property type="match status" value="1"/>
</dbReference>
<dbReference type="Pfam" id="PF13086">
    <property type="entry name" value="AAA_11"/>
    <property type="match status" value="2"/>
</dbReference>
<feature type="domain" description="Helicase C-terminal" evidence="8">
    <location>
        <begin position="305"/>
        <end position="513"/>
    </location>
</feature>
<evidence type="ECO:0000259" key="8">
    <source>
        <dbReference type="PROSITE" id="PS51194"/>
    </source>
</evidence>
<dbReference type="CDD" id="cd18808">
    <property type="entry name" value="SF1_C_Upf1"/>
    <property type="match status" value="1"/>
</dbReference>
<organism evidence="9 10">
    <name type="scientific">Effrenium voratum</name>
    <dbReference type="NCBI Taxonomy" id="2562239"/>
    <lineage>
        <taxon>Eukaryota</taxon>
        <taxon>Sar</taxon>
        <taxon>Alveolata</taxon>
        <taxon>Dinophyceae</taxon>
        <taxon>Suessiales</taxon>
        <taxon>Symbiodiniaceae</taxon>
        <taxon>Effrenium</taxon>
    </lineage>
</organism>
<feature type="compositionally biased region" description="Basic and acidic residues" evidence="6">
    <location>
        <begin position="2351"/>
        <end position="2362"/>
    </location>
</feature>
<dbReference type="GO" id="GO:0003676">
    <property type="term" value="F:nucleic acid binding"/>
    <property type="evidence" value="ECO:0007669"/>
    <property type="project" value="InterPro"/>
</dbReference>
<dbReference type="SUPFAM" id="SSF52540">
    <property type="entry name" value="P-loop containing nucleoside triphosphate hydrolases"/>
    <property type="match status" value="2"/>
</dbReference>
<dbReference type="Pfam" id="PF00271">
    <property type="entry name" value="Helicase_C"/>
    <property type="match status" value="1"/>
</dbReference>
<dbReference type="PROSITE" id="PS51194">
    <property type="entry name" value="HELICASE_CTER"/>
    <property type="match status" value="1"/>
</dbReference>
<dbReference type="Pfam" id="PF08148">
    <property type="entry name" value="DSHCT"/>
    <property type="match status" value="1"/>
</dbReference>
<gene>
    <name evidence="9" type="ORF">EVOR1521_LOCUS21919</name>
</gene>
<dbReference type="InterPro" id="IPR041679">
    <property type="entry name" value="DNA2/NAM7-like_C"/>
</dbReference>
<comment type="caution">
    <text evidence="9">The sequence shown here is derived from an EMBL/GenBank/DDBJ whole genome shotgun (WGS) entry which is preliminary data.</text>
</comment>
<protein>
    <submittedName>
        <fullName evidence="9">Uncharacterized protein</fullName>
    </submittedName>
</protein>
<evidence type="ECO:0000256" key="1">
    <source>
        <dbReference type="ARBA" id="ARBA00022741"/>
    </source>
</evidence>
<dbReference type="Gene3D" id="1.10.3380.30">
    <property type="match status" value="1"/>
</dbReference>
<comment type="catalytic activity">
    <reaction evidence="5">
        <text>ATP + H2O = ADP + phosphate + H(+)</text>
        <dbReference type="Rhea" id="RHEA:13065"/>
        <dbReference type="ChEBI" id="CHEBI:15377"/>
        <dbReference type="ChEBI" id="CHEBI:15378"/>
        <dbReference type="ChEBI" id="CHEBI:30616"/>
        <dbReference type="ChEBI" id="CHEBI:43474"/>
        <dbReference type="ChEBI" id="CHEBI:456216"/>
        <dbReference type="EC" id="3.6.4.12"/>
    </reaction>
    <physiologicalReaction direction="left-to-right" evidence="5">
        <dbReference type="Rhea" id="RHEA:13066"/>
    </physiologicalReaction>
</comment>
<dbReference type="InterPro" id="IPR041677">
    <property type="entry name" value="DNA2/NAM7_AAA_11"/>
</dbReference>
<proteinExistence type="predicted"/>
<dbReference type="EMBL" id="CAUJNA010003286">
    <property type="protein sequence ID" value="CAJ1398033.1"/>
    <property type="molecule type" value="Genomic_DNA"/>
</dbReference>
<keyword evidence="2" id="KW-0378">Hydrolase</keyword>
<feature type="region of interest" description="Disordered" evidence="6">
    <location>
        <begin position="1392"/>
        <end position="1422"/>
    </location>
</feature>
<keyword evidence="1" id="KW-0547">Nucleotide-binding</keyword>
<dbReference type="GO" id="GO:0016787">
    <property type="term" value="F:hydrolase activity"/>
    <property type="evidence" value="ECO:0007669"/>
    <property type="project" value="UniProtKB-KW"/>
</dbReference>
<dbReference type="GO" id="GO:0005524">
    <property type="term" value="F:ATP binding"/>
    <property type="evidence" value="ECO:0007669"/>
    <property type="project" value="UniProtKB-KW"/>
</dbReference>
<dbReference type="Gene3D" id="3.40.50.300">
    <property type="entry name" value="P-loop containing nucleotide triphosphate hydrolases"/>
    <property type="match status" value="5"/>
</dbReference>
<dbReference type="InterPro" id="IPR047187">
    <property type="entry name" value="SF1_C_Upf1"/>
</dbReference>
<evidence type="ECO:0000256" key="3">
    <source>
        <dbReference type="ARBA" id="ARBA00022806"/>
    </source>
</evidence>
<dbReference type="InterPro" id="IPR012961">
    <property type="entry name" value="Ski2/MTR4_C"/>
</dbReference>
<evidence type="ECO:0000256" key="5">
    <source>
        <dbReference type="ARBA" id="ARBA00048432"/>
    </source>
</evidence>
<feature type="compositionally biased region" description="Low complexity" evidence="6">
    <location>
        <begin position="1648"/>
        <end position="1663"/>
    </location>
</feature>
<evidence type="ECO:0000256" key="4">
    <source>
        <dbReference type="ARBA" id="ARBA00022840"/>
    </source>
</evidence>
<reference evidence="9" key="1">
    <citation type="submission" date="2023-08" db="EMBL/GenBank/DDBJ databases">
        <authorList>
            <person name="Chen Y."/>
            <person name="Shah S."/>
            <person name="Dougan E. K."/>
            <person name="Thang M."/>
            <person name="Chan C."/>
        </authorList>
    </citation>
    <scope>NUCLEOTIDE SEQUENCE</scope>
</reference>
<accession>A0AA36NDA5</accession>
<keyword evidence="10" id="KW-1185">Reference proteome</keyword>
<evidence type="ECO:0000313" key="10">
    <source>
        <dbReference type="Proteomes" id="UP001178507"/>
    </source>
</evidence>
<dbReference type="InterPro" id="IPR011545">
    <property type="entry name" value="DEAD/DEAH_box_helicase_dom"/>
</dbReference>
<dbReference type="GO" id="GO:0003678">
    <property type="term" value="F:DNA helicase activity"/>
    <property type="evidence" value="ECO:0007669"/>
    <property type="project" value="UniProtKB-EC"/>
</dbReference>
<feature type="region of interest" description="Disordered" evidence="6">
    <location>
        <begin position="2309"/>
        <end position="2371"/>
    </location>
</feature>
<evidence type="ECO:0000256" key="6">
    <source>
        <dbReference type="SAM" id="MobiDB-lite"/>
    </source>
</evidence>
<dbReference type="PANTHER" id="PTHR12131:SF1">
    <property type="entry name" value="ATP-DEPENDENT RNA HELICASE SUPV3L1, MITOCHONDRIAL-RELATED"/>
    <property type="match status" value="1"/>
</dbReference>
<evidence type="ECO:0000256" key="2">
    <source>
        <dbReference type="ARBA" id="ARBA00022801"/>
    </source>
</evidence>
<feature type="compositionally biased region" description="Acidic residues" evidence="6">
    <location>
        <begin position="2311"/>
        <end position="2320"/>
    </location>
</feature>
<dbReference type="FunFam" id="3.40.50.300:FF:000326">
    <property type="entry name" value="P-loop containing nucleoside triphosphate hydrolase"/>
    <property type="match status" value="1"/>
</dbReference>